<keyword evidence="5 10" id="KW-1133">Transmembrane helix</keyword>
<proteinExistence type="inferred from homology"/>
<dbReference type="PANTHER" id="PTHR46925:SF2">
    <property type="entry name" value="G-PROTEIN COUPLED RECEPTOR TKR-1-RELATED"/>
    <property type="match status" value="1"/>
</dbReference>
<feature type="transmembrane region" description="Helical" evidence="10">
    <location>
        <begin position="51"/>
        <end position="74"/>
    </location>
</feature>
<keyword evidence="9" id="KW-0807">Transducer</keyword>
<dbReference type="GO" id="GO:0004995">
    <property type="term" value="F:tachykinin receptor activity"/>
    <property type="evidence" value="ECO:0007669"/>
    <property type="project" value="InterPro"/>
</dbReference>
<keyword evidence="7 10" id="KW-0472">Membrane</keyword>
<evidence type="ECO:0000256" key="8">
    <source>
        <dbReference type="ARBA" id="ARBA00023170"/>
    </source>
</evidence>
<keyword evidence="8" id="KW-0675">Receptor</keyword>
<accession>A0AAQ4F906</accession>
<evidence type="ECO:0000256" key="7">
    <source>
        <dbReference type="ARBA" id="ARBA00023136"/>
    </source>
</evidence>
<dbReference type="EMBL" id="JARKHS020005862">
    <property type="protein sequence ID" value="KAK8783132.1"/>
    <property type="molecule type" value="Genomic_DNA"/>
</dbReference>
<dbReference type="Pfam" id="PF00001">
    <property type="entry name" value="7tm_1"/>
    <property type="match status" value="1"/>
</dbReference>
<dbReference type="InterPro" id="IPR017452">
    <property type="entry name" value="GPCR_Rhodpsn_7TM"/>
</dbReference>
<comment type="similarity">
    <text evidence="2">Belongs to the G-protein coupled receptor 1 family.</text>
</comment>
<dbReference type="SUPFAM" id="SSF81321">
    <property type="entry name" value="Family A G protein-coupled receptor-like"/>
    <property type="match status" value="1"/>
</dbReference>
<keyword evidence="13" id="KW-1185">Reference proteome</keyword>
<dbReference type="InterPro" id="IPR001681">
    <property type="entry name" value="Neurokn_rcpt"/>
</dbReference>
<gene>
    <name evidence="12" type="ORF">V5799_015526</name>
</gene>
<evidence type="ECO:0000259" key="11">
    <source>
        <dbReference type="PROSITE" id="PS50262"/>
    </source>
</evidence>
<evidence type="ECO:0000256" key="5">
    <source>
        <dbReference type="ARBA" id="ARBA00022989"/>
    </source>
</evidence>
<name>A0AAQ4F906_AMBAM</name>
<evidence type="ECO:0000256" key="6">
    <source>
        <dbReference type="ARBA" id="ARBA00023040"/>
    </source>
</evidence>
<dbReference type="Gene3D" id="1.20.1070.10">
    <property type="entry name" value="Rhodopsin 7-helix transmembrane proteins"/>
    <property type="match status" value="1"/>
</dbReference>
<dbReference type="PANTHER" id="PTHR46925">
    <property type="entry name" value="G-PROTEIN COUPLED RECEPTOR TKR-1-RELATED"/>
    <property type="match status" value="1"/>
</dbReference>
<evidence type="ECO:0000256" key="2">
    <source>
        <dbReference type="ARBA" id="ARBA00010663"/>
    </source>
</evidence>
<sequence length="193" mass="22418">YNIVFLVLTYAVPVATMVVTYSRMSWVLWGSRCIGEFTQHQQIALRNKQKVVKMLLTVVVLFAVSWLPYHAYFIYLFHHPGAAYADCIQHVYLAMYWLAMAHTTYNPIVYYCMNKRFKRYFRRFLCCCTPSIEPEDEQRYSLARSRCSVASRTRSLQRGHASKERVTTTISNIHVCRSAPLSSPPTECTGVHI</sequence>
<feature type="domain" description="G-protein coupled receptors family 1 profile" evidence="11">
    <location>
        <begin position="1"/>
        <end position="110"/>
    </location>
</feature>
<evidence type="ECO:0000256" key="9">
    <source>
        <dbReference type="ARBA" id="ARBA00023224"/>
    </source>
</evidence>
<feature type="non-terminal residue" evidence="12">
    <location>
        <position position="1"/>
    </location>
</feature>
<dbReference type="InterPro" id="IPR000276">
    <property type="entry name" value="GPCR_Rhodpsn"/>
</dbReference>
<evidence type="ECO:0000313" key="13">
    <source>
        <dbReference type="Proteomes" id="UP001321473"/>
    </source>
</evidence>
<keyword evidence="6" id="KW-0297">G-protein coupled receptor</keyword>
<dbReference type="GO" id="GO:0005886">
    <property type="term" value="C:plasma membrane"/>
    <property type="evidence" value="ECO:0007669"/>
    <property type="project" value="UniProtKB-SubCell"/>
</dbReference>
<feature type="transmembrane region" description="Helical" evidence="10">
    <location>
        <begin position="6"/>
        <end position="30"/>
    </location>
</feature>
<feature type="transmembrane region" description="Helical" evidence="10">
    <location>
        <begin position="94"/>
        <end position="113"/>
    </location>
</feature>
<dbReference type="PROSITE" id="PS50262">
    <property type="entry name" value="G_PROTEIN_RECEP_F1_2"/>
    <property type="match status" value="1"/>
</dbReference>
<comment type="subcellular location">
    <subcellularLocation>
        <location evidence="1">Cell membrane</location>
        <topology evidence="1">Multi-pass membrane protein</topology>
    </subcellularLocation>
</comment>
<keyword evidence="4 10" id="KW-0812">Transmembrane</keyword>
<evidence type="ECO:0000313" key="12">
    <source>
        <dbReference type="EMBL" id="KAK8783132.1"/>
    </source>
</evidence>
<evidence type="ECO:0000256" key="3">
    <source>
        <dbReference type="ARBA" id="ARBA00022475"/>
    </source>
</evidence>
<dbReference type="AlphaFoldDB" id="A0AAQ4F906"/>
<reference evidence="12 13" key="1">
    <citation type="journal article" date="2023" name="Arcadia Sci">
        <title>De novo assembly of a long-read Amblyomma americanum tick genome.</title>
        <authorList>
            <person name="Chou S."/>
            <person name="Poskanzer K.E."/>
            <person name="Rollins M."/>
            <person name="Thuy-Boun P.S."/>
        </authorList>
    </citation>
    <scope>NUCLEOTIDE SEQUENCE [LARGE SCALE GENOMIC DNA]</scope>
    <source>
        <strain evidence="12">F_SG_1</strain>
        <tissue evidence="12">Salivary glands</tissue>
    </source>
</reference>
<organism evidence="12 13">
    <name type="scientific">Amblyomma americanum</name>
    <name type="common">Lone star tick</name>
    <dbReference type="NCBI Taxonomy" id="6943"/>
    <lineage>
        <taxon>Eukaryota</taxon>
        <taxon>Metazoa</taxon>
        <taxon>Ecdysozoa</taxon>
        <taxon>Arthropoda</taxon>
        <taxon>Chelicerata</taxon>
        <taxon>Arachnida</taxon>
        <taxon>Acari</taxon>
        <taxon>Parasitiformes</taxon>
        <taxon>Ixodida</taxon>
        <taxon>Ixodoidea</taxon>
        <taxon>Ixodidae</taxon>
        <taxon>Amblyomminae</taxon>
        <taxon>Amblyomma</taxon>
    </lineage>
</organism>
<dbReference type="PRINTS" id="PR00244">
    <property type="entry name" value="NEUROKININR"/>
</dbReference>
<keyword evidence="3" id="KW-1003">Cell membrane</keyword>
<dbReference type="Proteomes" id="UP001321473">
    <property type="component" value="Unassembled WGS sequence"/>
</dbReference>
<dbReference type="PRINTS" id="PR00237">
    <property type="entry name" value="GPCRRHODOPSN"/>
</dbReference>
<evidence type="ECO:0000256" key="10">
    <source>
        <dbReference type="SAM" id="Phobius"/>
    </source>
</evidence>
<protein>
    <recommendedName>
        <fullName evidence="11">G-protein coupled receptors family 1 profile domain-containing protein</fullName>
    </recommendedName>
</protein>
<evidence type="ECO:0000256" key="1">
    <source>
        <dbReference type="ARBA" id="ARBA00004651"/>
    </source>
</evidence>
<comment type="caution">
    <text evidence="12">The sequence shown here is derived from an EMBL/GenBank/DDBJ whole genome shotgun (WGS) entry which is preliminary data.</text>
</comment>
<evidence type="ECO:0000256" key="4">
    <source>
        <dbReference type="ARBA" id="ARBA00022692"/>
    </source>
</evidence>